<feature type="region of interest" description="Disordered" evidence="1">
    <location>
        <begin position="23"/>
        <end position="53"/>
    </location>
</feature>
<protein>
    <submittedName>
        <fullName evidence="2">Uncharacterized protein</fullName>
    </submittedName>
</protein>
<dbReference type="RefSeq" id="WP_179405878.1">
    <property type="nucleotide sequence ID" value="NZ_BMGF01000001.1"/>
</dbReference>
<proteinExistence type="predicted"/>
<sequence>MRHRRVAIASALLLAACSGGDGEQSAGEAAAGDTTSPAAQPDSRTKTPLETDRHPKLVRIPAEFRGTWARASQACAVRNHGRLTVGAKSVDMFEGGGEAASISRDGNALAVTLENGGAVYLALDNGKRMRVRQGGGESLLYGRCPASAIRSEAQVGEQPGEGASGAPAPAVVPARFVGLYAPDRTACAEDYEYAPAFRNVRVGPREVRFFETGGPVTDVNVEGDQIAITLRERIGEGETTRAVYFALNGDGTARYRPGRTEPPAVFVRCPGG</sequence>
<evidence type="ECO:0000313" key="3">
    <source>
        <dbReference type="Proteomes" id="UP000522081"/>
    </source>
</evidence>
<evidence type="ECO:0000313" key="2">
    <source>
        <dbReference type="EMBL" id="NYH93916.1"/>
    </source>
</evidence>
<name>A0A7Y9XVL6_9SPHN</name>
<dbReference type="AlphaFoldDB" id="A0A7Y9XVL6"/>
<evidence type="ECO:0000256" key="1">
    <source>
        <dbReference type="SAM" id="MobiDB-lite"/>
    </source>
</evidence>
<feature type="compositionally biased region" description="Basic and acidic residues" evidence="1">
    <location>
        <begin position="43"/>
        <end position="53"/>
    </location>
</feature>
<comment type="caution">
    <text evidence="2">The sequence shown here is derived from an EMBL/GenBank/DDBJ whole genome shotgun (WGS) entry which is preliminary data.</text>
</comment>
<dbReference type="EMBL" id="JACBZF010000001">
    <property type="protein sequence ID" value="NYH93916.1"/>
    <property type="molecule type" value="Genomic_DNA"/>
</dbReference>
<gene>
    <name evidence="2" type="ORF">FHS75_000221</name>
</gene>
<organism evidence="2 3">
    <name type="scientific">Novosphingobium marinum</name>
    <dbReference type="NCBI Taxonomy" id="1514948"/>
    <lineage>
        <taxon>Bacteria</taxon>
        <taxon>Pseudomonadati</taxon>
        <taxon>Pseudomonadota</taxon>
        <taxon>Alphaproteobacteria</taxon>
        <taxon>Sphingomonadales</taxon>
        <taxon>Sphingomonadaceae</taxon>
        <taxon>Novosphingobium</taxon>
    </lineage>
</organism>
<keyword evidence="3" id="KW-1185">Reference proteome</keyword>
<dbReference type="Proteomes" id="UP000522081">
    <property type="component" value="Unassembled WGS sequence"/>
</dbReference>
<accession>A0A7Y9XVL6</accession>
<dbReference type="PROSITE" id="PS51257">
    <property type="entry name" value="PROKAR_LIPOPROTEIN"/>
    <property type="match status" value="1"/>
</dbReference>
<reference evidence="2 3" key="1">
    <citation type="submission" date="2020-07" db="EMBL/GenBank/DDBJ databases">
        <title>Genomic Encyclopedia of Type Strains, Phase IV (KMG-IV): sequencing the most valuable type-strain genomes for metagenomic binning, comparative biology and taxonomic classification.</title>
        <authorList>
            <person name="Goeker M."/>
        </authorList>
    </citation>
    <scope>NUCLEOTIDE SEQUENCE [LARGE SCALE GENOMIC DNA]</scope>
    <source>
        <strain evidence="2 3">DSM 29043</strain>
    </source>
</reference>